<organism evidence="2 3">
    <name type="scientific">Cyanidium caldarium</name>
    <name type="common">Red alga</name>
    <dbReference type="NCBI Taxonomy" id="2771"/>
    <lineage>
        <taxon>Eukaryota</taxon>
        <taxon>Rhodophyta</taxon>
        <taxon>Bangiophyceae</taxon>
        <taxon>Cyanidiales</taxon>
        <taxon>Cyanidiaceae</taxon>
        <taxon>Cyanidium</taxon>
    </lineage>
</organism>
<dbReference type="InterPro" id="IPR036412">
    <property type="entry name" value="HAD-like_sf"/>
</dbReference>
<dbReference type="GO" id="GO:0000287">
    <property type="term" value="F:magnesium ion binding"/>
    <property type="evidence" value="ECO:0007669"/>
    <property type="project" value="TreeGrafter"/>
</dbReference>
<dbReference type="GO" id="GO:0036424">
    <property type="term" value="F:L-phosphoserine phosphatase activity"/>
    <property type="evidence" value="ECO:0007669"/>
    <property type="project" value="TreeGrafter"/>
</dbReference>
<feature type="domain" description="Phosphoserine phosphatase ACT" evidence="1">
    <location>
        <begin position="165"/>
        <end position="238"/>
    </location>
</feature>
<dbReference type="InterPro" id="IPR049148">
    <property type="entry name" value="PSP_ACT"/>
</dbReference>
<dbReference type="InterPro" id="IPR050582">
    <property type="entry name" value="HAD-like_SerB"/>
</dbReference>
<dbReference type="SUPFAM" id="SSF56784">
    <property type="entry name" value="HAD-like"/>
    <property type="match status" value="1"/>
</dbReference>
<dbReference type="EMBL" id="JANCYW010000005">
    <property type="protein sequence ID" value="KAK4535651.1"/>
    <property type="molecule type" value="Genomic_DNA"/>
</dbReference>
<dbReference type="InterPro" id="IPR023214">
    <property type="entry name" value="HAD_sf"/>
</dbReference>
<dbReference type="Proteomes" id="UP001301350">
    <property type="component" value="Unassembled WGS sequence"/>
</dbReference>
<dbReference type="PANTHER" id="PTHR43344">
    <property type="entry name" value="PHOSPHOSERINE PHOSPHATASE"/>
    <property type="match status" value="1"/>
</dbReference>
<reference evidence="2 3" key="1">
    <citation type="submission" date="2022-07" db="EMBL/GenBank/DDBJ databases">
        <title>Genome-wide signatures of adaptation to extreme environments.</title>
        <authorList>
            <person name="Cho C.H."/>
            <person name="Yoon H.S."/>
        </authorList>
    </citation>
    <scope>NUCLEOTIDE SEQUENCE [LARGE SCALE GENOMIC DNA]</scope>
    <source>
        <strain evidence="2 3">DBV 063 E5</strain>
    </source>
</reference>
<dbReference type="GO" id="GO:0006564">
    <property type="term" value="P:L-serine biosynthetic process"/>
    <property type="evidence" value="ECO:0007669"/>
    <property type="project" value="TreeGrafter"/>
</dbReference>
<proteinExistence type="predicted"/>
<dbReference type="NCBIfam" id="TIGR01488">
    <property type="entry name" value="HAD-SF-IB"/>
    <property type="match status" value="1"/>
</dbReference>
<comment type="caution">
    <text evidence="2">The sequence shown here is derived from an EMBL/GenBank/DDBJ whole genome shotgun (WGS) entry which is preliminary data.</text>
</comment>
<dbReference type="Gene3D" id="3.40.50.1000">
    <property type="entry name" value="HAD superfamily/HAD-like"/>
    <property type="match status" value="1"/>
</dbReference>
<protein>
    <recommendedName>
        <fullName evidence="1">Phosphoserine phosphatase ACT domain-containing protein</fullName>
    </recommendedName>
</protein>
<dbReference type="Gene3D" id="3.30.70.260">
    <property type="match status" value="1"/>
</dbReference>
<name>A0AAV9IU64_CYACA</name>
<dbReference type="PANTHER" id="PTHR43344:SF21">
    <property type="entry name" value="POLYOL PHOSPHATE PHOSPHATASE PYP1"/>
    <property type="match status" value="1"/>
</dbReference>
<dbReference type="Pfam" id="PF21086">
    <property type="entry name" value="ACT_PSP_2"/>
    <property type="match status" value="1"/>
</dbReference>
<dbReference type="GO" id="GO:0005737">
    <property type="term" value="C:cytoplasm"/>
    <property type="evidence" value="ECO:0007669"/>
    <property type="project" value="TreeGrafter"/>
</dbReference>
<dbReference type="AlphaFoldDB" id="A0AAV9IU64"/>
<gene>
    <name evidence="2" type="ORF">CDCA_CDCA05G1676</name>
</gene>
<dbReference type="Pfam" id="PF12710">
    <property type="entry name" value="HAD"/>
    <property type="match status" value="1"/>
</dbReference>
<sequence>MQGAPLTPVKRASEPGDALSTGERLLVVTLHGIATPNLVSSFMAVLAEAGQWVELCDISSFTVEDRFTMTLAVRIKGAGAEVHDGSSSARFNGPVVDASEATPAVRRRAEHHRGIEGYLLRELLLTAHELGGIEIDFEVLDGAESSVSASIADTELDGRAYTFTFLGTPRIPAAFFAAAARLFAESSININSIQRLSEPGGSAMCLQISANVAAPLGSAVRRQLLQLGKQHLVDIAFERSGSLRTKRMVVFDLSWTLLQADACEVLIAAAGADSATLADLRRRHASDADALLRARAQLLRGHSVADIVRRTRSLVEYTHGARSVCQVLKRLGYRLAVLSSGPALMAEIAKEDLGLDFAVGNRLAVDASGAFTGEILEPLVNGDRKGELLVMLCMQEHLDREQVIAVGDGPVSARMLELAGLSIAFEQPEARDAADTDGKIQSKSLASILFLLGISERDMRSFTGG</sequence>
<evidence type="ECO:0000313" key="2">
    <source>
        <dbReference type="EMBL" id="KAK4535651.1"/>
    </source>
</evidence>
<evidence type="ECO:0000313" key="3">
    <source>
        <dbReference type="Proteomes" id="UP001301350"/>
    </source>
</evidence>
<keyword evidence="3" id="KW-1185">Reference proteome</keyword>
<accession>A0AAV9IU64</accession>
<evidence type="ECO:0000259" key="1">
    <source>
        <dbReference type="Pfam" id="PF21086"/>
    </source>
</evidence>